<dbReference type="Pfam" id="PF19300">
    <property type="entry name" value="BPD_transp_1_N"/>
    <property type="match status" value="1"/>
</dbReference>
<dbReference type="EMBL" id="CP041345">
    <property type="protein sequence ID" value="QKG80414.1"/>
    <property type="molecule type" value="Genomic_DNA"/>
</dbReference>
<comment type="similarity">
    <text evidence="7">Belongs to the binding-protein-dependent transport system permease family.</text>
</comment>
<comment type="subcellular location">
    <subcellularLocation>
        <location evidence="1 7">Cell membrane</location>
        <topology evidence="1 7">Multi-pass membrane protein</topology>
    </subcellularLocation>
</comment>
<dbReference type="KEGG" id="ttz:FHG85_09100"/>
<keyword evidence="10" id="KW-1185">Reference proteome</keyword>
<dbReference type="CDD" id="cd06261">
    <property type="entry name" value="TM_PBP2"/>
    <property type="match status" value="1"/>
</dbReference>
<dbReference type="Gene3D" id="1.10.3720.10">
    <property type="entry name" value="MetI-like"/>
    <property type="match status" value="1"/>
</dbReference>
<dbReference type="Pfam" id="PF00528">
    <property type="entry name" value="BPD_transp_1"/>
    <property type="match status" value="1"/>
</dbReference>
<evidence type="ECO:0000256" key="5">
    <source>
        <dbReference type="ARBA" id="ARBA00022989"/>
    </source>
</evidence>
<feature type="transmembrane region" description="Helical" evidence="7">
    <location>
        <begin position="327"/>
        <end position="353"/>
    </location>
</feature>
<reference evidence="9 10" key="1">
    <citation type="submission" date="2019-07" db="EMBL/GenBank/DDBJ databases">
        <title>Thalassofilum flectens gen. nov., sp. nov., a novel moderate thermophilic anaerobe from a shallow sea hot spring in Kunashir Island (Russia), representing a new family in the order Bacteroidales, and proposal of Thalassofilacea fam. nov.</title>
        <authorList>
            <person name="Kochetkova T.V."/>
            <person name="Podosokorskaya O.A."/>
            <person name="Novikov A."/>
            <person name="Elcheninov A.G."/>
            <person name="Toshchakov S.V."/>
            <person name="Kublanov I.V."/>
        </authorList>
    </citation>
    <scope>NUCLEOTIDE SEQUENCE [LARGE SCALE GENOMIC DNA]</scope>
    <source>
        <strain evidence="9 10">38-H</strain>
    </source>
</reference>
<evidence type="ECO:0000256" key="6">
    <source>
        <dbReference type="ARBA" id="ARBA00023136"/>
    </source>
</evidence>
<dbReference type="GO" id="GO:0005886">
    <property type="term" value="C:plasma membrane"/>
    <property type="evidence" value="ECO:0007669"/>
    <property type="project" value="UniProtKB-SubCell"/>
</dbReference>
<evidence type="ECO:0000256" key="2">
    <source>
        <dbReference type="ARBA" id="ARBA00022448"/>
    </source>
</evidence>
<protein>
    <submittedName>
        <fullName evidence="9">ABC transporter permease</fullName>
    </submittedName>
</protein>
<dbReference type="InterPro" id="IPR035906">
    <property type="entry name" value="MetI-like_sf"/>
</dbReference>
<evidence type="ECO:0000256" key="7">
    <source>
        <dbReference type="RuleBase" id="RU363032"/>
    </source>
</evidence>
<keyword evidence="2 7" id="KW-0813">Transport</keyword>
<keyword evidence="3" id="KW-1003">Cell membrane</keyword>
<organism evidence="9 10">
    <name type="scientific">Tenuifilum thalassicum</name>
    <dbReference type="NCBI Taxonomy" id="2590900"/>
    <lineage>
        <taxon>Bacteria</taxon>
        <taxon>Pseudomonadati</taxon>
        <taxon>Bacteroidota</taxon>
        <taxon>Bacteroidia</taxon>
        <taxon>Bacteroidales</taxon>
        <taxon>Tenuifilaceae</taxon>
        <taxon>Tenuifilum</taxon>
    </lineage>
</organism>
<feature type="transmembrane region" description="Helical" evidence="7">
    <location>
        <begin position="138"/>
        <end position="162"/>
    </location>
</feature>
<keyword evidence="5 7" id="KW-1133">Transmembrane helix</keyword>
<name>A0A7D4AXU0_9BACT</name>
<evidence type="ECO:0000313" key="9">
    <source>
        <dbReference type="EMBL" id="QKG80414.1"/>
    </source>
</evidence>
<dbReference type="PANTHER" id="PTHR43163">
    <property type="entry name" value="DIPEPTIDE TRANSPORT SYSTEM PERMEASE PROTEIN DPPB-RELATED"/>
    <property type="match status" value="1"/>
</dbReference>
<evidence type="ECO:0000259" key="8">
    <source>
        <dbReference type="PROSITE" id="PS50928"/>
    </source>
</evidence>
<evidence type="ECO:0000256" key="1">
    <source>
        <dbReference type="ARBA" id="ARBA00004651"/>
    </source>
</evidence>
<feature type="domain" description="ABC transmembrane type-1" evidence="8">
    <location>
        <begin position="134"/>
        <end position="350"/>
    </location>
</feature>
<evidence type="ECO:0000313" key="10">
    <source>
        <dbReference type="Proteomes" id="UP000500961"/>
    </source>
</evidence>
<dbReference type="SUPFAM" id="SSF161098">
    <property type="entry name" value="MetI-like"/>
    <property type="match status" value="1"/>
</dbReference>
<dbReference type="InterPro" id="IPR045621">
    <property type="entry name" value="BPD_transp_1_N"/>
</dbReference>
<dbReference type="Proteomes" id="UP000500961">
    <property type="component" value="Chromosome"/>
</dbReference>
<sequence length="360" mass="40001">MILYLLRKILYTFLVVFGVATLIFALFNLIPGDPARMVLGQRTDSLSIQAARSDLGLDLPVWKQYVKYINDISPISFHELNDKSSYMYYNPEAYGDGIKVISLGNGEAIFLKVPYLRRSYQSRQPISEIISNTLPNTFYLALAAIVFATIFGISMGVLAAIFKDTFWDRLLLVNSALGMALPSFFAAILIGWLFAIVLGKFTGLNLTGNLWEVDDLGEGVHLRLQNLILPALTLGLRPLGVITQLMRSSLLETLSQDYIRTAKAKGLNKRAIIFRHALRNSLNPVVTSISGWFASMMAGVIFVEYIFSWKGLGYIMVNALNSYDVPLVVGCVLTIAVIFSLVNLLVDIIYGILDPRVRLG</sequence>
<accession>A0A7D4AXU0</accession>
<feature type="transmembrane region" description="Helical" evidence="7">
    <location>
        <begin position="285"/>
        <end position="307"/>
    </location>
</feature>
<dbReference type="AlphaFoldDB" id="A0A7D4AXU0"/>
<dbReference type="PANTHER" id="PTHR43163:SF2">
    <property type="entry name" value="ABC TRANSPORTER PERMEASE PROTEIN"/>
    <property type="match status" value="1"/>
</dbReference>
<dbReference type="PROSITE" id="PS50928">
    <property type="entry name" value="ABC_TM1"/>
    <property type="match status" value="1"/>
</dbReference>
<gene>
    <name evidence="9" type="ORF">FHG85_09100</name>
</gene>
<dbReference type="InterPro" id="IPR000515">
    <property type="entry name" value="MetI-like"/>
</dbReference>
<keyword evidence="4 7" id="KW-0812">Transmembrane</keyword>
<feature type="transmembrane region" description="Helical" evidence="7">
    <location>
        <begin position="9"/>
        <end position="30"/>
    </location>
</feature>
<evidence type="ECO:0000256" key="4">
    <source>
        <dbReference type="ARBA" id="ARBA00022692"/>
    </source>
</evidence>
<keyword evidence="6 7" id="KW-0472">Membrane</keyword>
<proteinExistence type="inferred from homology"/>
<dbReference type="GO" id="GO:0055085">
    <property type="term" value="P:transmembrane transport"/>
    <property type="evidence" value="ECO:0007669"/>
    <property type="project" value="InterPro"/>
</dbReference>
<feature type="transmembrane region" description="Helical" evidence="7">
    <location>
        <begin position="171"/>
        <end position="198"/>
    </location>
</feature>
<evidence type="ECO:0000256" key="3">
    <source>
        <dbReference type="ARBA" id="ARBA00022475"/>
    </source>
</evidence>
<dbReference type="RefSeq" id="WP_173075111.1">
    <property type="nucleotide sequence ID" value="NZ_CP041345.1"/>
</dbReference>